<evidence type="ECO:0000313" key="4">
    <source>
        <dbReference type="Proteomes" id="UP001295444"/>
    </source>
</evidence>
<dbReference type="InterPro" id="IPR012317">
    <property type="entry name" value="Poly(ADP-ribose)pol_cat_dom"/>
</dbReference>
<dbReference type="GO" id="GO:0005737">
    <property type="term" value="C:cytoplasm"/>
    <property type="evidence" value="ECO:0007669"/>
    <property type="project" value="TreeGrafter"/>
</dbReference>
<dbReference type="PANTHER" id="PTHR36542">
    <property type="entry name" value="GIG2-LIKE PROTEIN DRED-RELATED"/>
    <property type="match status" value="1"/>
</dbReference>
<dbReference type="SUPFAM" id="SSF56399">
    <property type="entry name" value="ADP-ribosylation"/>
    <property type="match status" value="2"/>
</dbReference>
<accession>A0AAD1SSB1</accession>
<dbReference type="Gene3D" id="3.90.175.10">
    <property type="entry name" value="Diphtheria Toxin, domain 1"/>
    <property type="match status" value="2"/>
</dbReference>
<evidence type="ECO:0000256" key="1">
    <source>
        <dbReference type="ARBA" id="ARBA00024347"/>
    </source>
</evidence>
<feature type="domain" description="PARP catalytic" evidence="2">
    <location>
        <begin position="27"/>
        <end position="122"/>
    </location>
</feature>
<keyword evidence="4" id="KW-1185">Reference proteome</keyword>
<protein>
    <submittedName>
        <fullName evidence="3">Uncharacterized protein LOC114651557</fullName>
    </submittedName>
</protein>
<feature type="domain" description="PARP catalytic" evidence="2">
    <location>
        <begin position="184"/>
        <end position="261"/>
    </location>
</feature>
<evidence type="ECO:0000313" key="3">
    <source>
        <dbReference type="EMBL" id="CAH2307299.1"/>
    </source>
</evidence>
<reference evidence="3" key="1">
    <citation type="submission" date="2022-03" db="EMBL/GenBank/DDBJ databases">
        <authorList>
            <person name="Alioto T."/>
            <person name="Alioto T."/>
            <person name="Gomez Garrido J."/>
        </authorList>
    </citation>
    <scope>NUCLEOTIDE SEQUENCE</scope>
</reference>
<dbReference type="EMBL" id="OW240918">
    <property type="protein sequence ID" value="CAH2307299.1"/>
    <property type="molecule type" value="Genomic_DNA"/>
</dbReference>
<dbReference type="GO" id="GO:0003950">
    <property type="term" value="F:NAD+ poly-ADP-ribosyltransferase activity"/>
    <property type="evidence" value="ECO:0007669"/>
    <property type="project" value="InterPro"/>
</dbReference>
<organism evidence="3 4">
    <name type="scientific">Pelobates cultripes</name>
    <name type="common">Western spadefoot toad</name>
    <dbReference type="NCBI Taxonomy" id="61616"/>
    <lineage>
        <taxon>Eukaryota</taxon>
        <taxon>Metazoa</taxon>
        <taxon>Chordata</taxon>
        <taxon>Craniata</taxon>
        <taxon>Vertebrata</taxon>
        <taxon>Euteleostomi</taxon>
        <taxon>Amphibia</taxon>
        <taxon>Batrachia</taxon>
        <taxon>Anura</taxon>
        <taxon>Pelobatoidea</taxon>
        <taxon>Pelobatidae</taxon>
        <taxon>Pelobates</taxon>
    </lineage>
</organism>
<dbReference type="Proteomes" id="UP001295444">
    <property type="component" value="Chromosome 07"/>
</dbReference>
<dbReference type="AlphaFoldDB" id="A0AAD1SSB1"/>
<gene>
    <name evidence="3" type="ORF">PECUL_23A051739</name>
</gene>
<evidence type="ECO:0000259" key="2">
    <source>
        <dbReference type="Pfam" id="PF00644"/>
    </source>
</evidence>
<proteinExistence type="inferred from homology"/>
<comment type="similarity">
    <text evidence="1">Belongs to the ARTD/PARP family.</text>
</comment>
<sequence>MSQETIVECLYAMVLISDDKLRNGKIYTMYHGTTLKNAEEIIANGFKPSTEGWLGMGVYLSRDKEKAAVHPIWLKDKKNKVVLKVTVNVGRVRKIDDLNDPLTMTWHANGYDTAWLPQHTIPNVGEIVCVWDPKMIKLIGVVKAPRKQLGRFPVSHDFIWCEENSPGFRDVHLSSNERPEDDKIYVMYHGTTLASAIKKIKKGFKRSMEGLLGKGIYVTRDVNTAAQYPRGDQSSQVILKLRVNVGKVLNIDHRGNPMQKNWNSDYDMAYVPAYSRIVKHGTERDCVCDPKRIKVVGIVDAPRNCLDYLETLVEKCKK</sequence>
<dbReference type="Pfam" id="PF00644">
    <property type="entry name" value="PARP"/>
    <property type="match status" value="2"/>
</dbReference>
<name>A0AAD1SSB1_PELCU</name>